<dbReference type="PANTHER" id="PTHR22504">
    <property type="entry name" value="REPRESSOR OF RNA POLYMERASE III TRANSCRIPTION MAF1"/>
    <property type="match status" value="1"/>
</dbReference>
<dbReference type="AlphaFoldDB" id="A0A8R2LVV2"/>
<dbReference type="InterPro" id="IPR038564">
    <property type="entry name" value="Maf1_sf"/>
</dbReference>
<name>A0A8R2LVV2_BOMMO</name>
<evidence type="ECO:0000313" key="3">
    <source>
        <dbReference type="EnsemblMetazoa" id="XP_037866657.1"/>
    </source>
</evidence>
<dbReference type="GO" id="GO:0005634">
    <property type="term" value="C:nucleus"/>
    <property type="evidence" value="ECO:0007669"/>
    <property type="project" value="TreeGrafter"/>
</dbReference>
<dbReference type="Pfam" id="PF09174">
    <property type="entry name" value="Maf1"/>
    <property type="match status" value="1"/>
</dbReference>
<dbReference type="PANTHER" id="PTHR22504:SF0">
    <property type="entry name" value="REPRESSOR OF RNA POLYMERASE III TRANSCRIPTION MAF1 HOMOLOG"/>
    <property type="match status" value="1"/>
</dbReference>
<dbReference type="GO" id="GO:0000994">
    <property type="term" value="F:RNA polymerase III core binding"/>
    <property type="evidence" value="ECO:0007669"/>
    <property type="project" value="TreeGrafter"/>
</dbReference>
<proteinExistence type="inferred from homology"/>
<organism evidence="3 4">
    <name type="scientific">Bombyx mori</name>
    <name type="common">Silk moth</name>
    <dbReference type="NCBI Taxonomy" id="7091"/>
    <lineage>
        <taxon>Eukaryota</taxon>
        <taxon>Metazoa</taxon>
        <taxon>Ecdysozoa</taxon>
        <taxon>Arthropoda</taxon>
        <taxon>Hexapoda</taxon>
        <taxon>Insecta</taxon>
        <taxon>Pterygota</taxon>
        <taxon>Neoptera</taxon>
        <taxon>Endopterygota</taxon>
        <taxon>Lepidoptera</taxon>
        <taxon>Glossata</taxon>
        <taxon>Ditrysia</taxon>
        <taxon>Bombycoidea</taxon>
        <taxon>Bombycidae</taxon>
        <taxon>Bombycinae</taxon>
        <taxon>Bombyx</taxon>
    </lineage>
</organism>
<evidence type="ECO:0000313" key="4">
    <source>
        <dbReference type="Proteomes" id="UP000005204"/>
    </source>
</evidence>
<accession>A0A8R2LVV2</accession>
<dbReference type="Proteomes" id="UP000005204">
    <property type="component" value="Unassembled WGS sequence"/>
</dbReference>
<dbReference type="GO" id="GO:0016480">
    <property type="term" value="P:negative regulation of transcription by RNA polymerase III"/>
    <property type="evidence" value="ECO:0007669"/>
    <property type="project" value="InterPro"/>
</dbReference>
<reference evidence="3" key="2">
    <citation type="submission" date="2022-06" db="UniProtKB">
        <authorList>
            <consortium name="EnsemblMetazoa"/>
        </authorList>
    </citation>
    <scope>IDENTIFICATION</scope>
    <source>
        <strain evidence="3">p50T (Dazao)</strain>
    </source>
</reference>
<gene>
    <name evidence="3" type="primary">101736453</name>
</gene>
<dbReference type="FunFam" id="3.40.1000.50:FF:000003">
    <property type="entry name" value="Repressor of RNA polymerase III transcription MAF1"/>
    <property type="match status" value="1"/>
</dbReference>
<sequence>MATVLYKAALKATAAKWLAVRKLSIRSLLLMEKLLIVFKHCLPLRVLLIGNHMITLKLLKKMQDNTVFMYCTYCKLLTRSLSGDEDGVLCDTISRKTLFYLIATLNAAFPDYDFSMAKSSEFSAEPSLNWVQSAVDAALSAVGGVRWRQLRPVLWAAVDEEVLLPECRIYSYNPDLATDPFGEPGCLWAYNFFFYNKKLKRIVFLTFRAISPVCAADSGVDFAMDEDEDYN</sequence>
<keyword evidence="4" id="KW-1185">Reference proteome</keyword>
<dbReference type="EnsemblMetazoa" id="XM_038010729.1">
    <property type="protein sequence ID" value="XP_037866657.1"/>
    <property type="gene ID" value="LOC101736453"/>
</dbReference>
<dbReference type="InterPro" id="IPR015257">
    <property type="entry name" value="Maf1"/>
</dbReference>
<evidence type="ECO:0000256" key="2">
    <source>
        <dbReference type="ARBA" id="ARBA00020829"/>
    </source>
</evidence>
<protein>
    <recommendedName>
        <fullName evidence="2">Repressor of RNA polymerase III transcription MAF1 homolog</fullName>
    </recommendedName>
</protein>
<dbReference type="Gene3D" id="3.40.1000.50">
    <property type="entry name" value="Repressor of RNA polymerase III transcription Maf1"/>
    <property type="match status" value="1"/>
</dbReference>
<evidence type="ECO:0000256" key="1">
    <source>
        <dbReference type="ARBA" id="ARBA00006231"/>
    </source>
</evidence>
<reference evidence="4" key="1">
    <citation type="journal article" date="2008" name="Insect Biochem. Mol. Biol.">
        <title>The genome of a lepidopteran model insect, the silkworm Bombyx mori.</title>
        <authorList>
            <consortium name="International Silkworm Genome Consortium"/>
        </authorList>
    </citation>
    <scope>NUCLEOTIDE SEQUENCE [LARGE SCALE GENOMIC DNA]</scope>
    <source>
        <strain evidence="4">p50T</strain>
    </source>
</reference>
<comment type="similarity">
    <text evidence="1">Belongs to the MAF1 family.</text>
</comment>